<proteinExistence type="predicted"/>
<keyword evidence="2" id="KW-1185">Reference proteome</keyword>
<evidence type="ECO:0000313" key="1">
    <source>
        <dbReference type="EMBL" id="MCD7446687.1"/>
    </source>
</evidence>
<dbReference type="Proteomes" id="UP000823775">
    <property type="component" value="Unassembled WGS sequence"/>
</dbReference>
<gene>
    <name evidence="1" type="ORF">HAX54_014458</name>
</gene>
<dbReference type="EMBL" id="JACEIK010000019">
    <property type="protein sequence ID" value="MCD7446687.1"/>
    <property type="molecule type" value="Genomic_DNA"/>
</dbReference>
<comment type="caution">
    <text evidence="1">The sequence shown here is derived from an EMBL/GenBank/DDBJ whole genome shotgun (WGS) entry which is preliminary data.</text>
</comment>
<name>A0ABS8RIQ6_DATST</name>
<protein>
    <submittedName>
        <fullName evidence="1">Uncharacterized protein</fullName>
    </submittedName>
</protein>
<sequence>MLLQHEGTLSELVKNGHHYPSPDPARTRGVRACCVGLANLAATKGLDVPPFYSSLRSKPGAALDLFDSLTIIPHLTQLFDCMAIVIARERRDGTFLYHLAVENKSASRCSGLLEMVRRRGPRVRFIGGKRGGKVGLFTGTFNMQNQTLSHSLHPHSFLTRGSSSGIGGGNFRREVRFLKERTTRVALLKKLVGEFFCGGGGVVDCGGSWLSDQWGMIVLLAILEHSFHGKFWKLG</sequence>
<evidence type="ECO:0000313" key="2">
    <source>
        <dbReference type="Proteomes" id="UP000823775"/>
    </source>
</evidence>
<reference evidence="1 2" key="1">
    <citation type="journal article" date="2021" name="BMC Genomics">
        <title>Datura genome reveals duplications of psychoactive alkaloid biosynthetic genes and high mutation rate following tissue culture.</title>
        <authorList>
            <person name="Rajewski A."/>
            <person name="Carter-House D."/>
            <person name="Stajich J."/>
            <person name="Litt A."/>
        </authorList>
    </citation>
    <scope>NUCLEOTIDE SEQUENCE [LARGE SCALE GENOMIC DNA]</scope>
    <source>
        <strain evidence="1">AR-01</strain>
    </source>
</reference>
<accession>A0ABS8RIQ6</accession>
<organism evidence="1 2">
    <name type="scientific">Datura stramonium</name>
    <name type="common">Jimsonweed</name>
    <name type="synonym">Common thornapple</name>
    <dbReference type="NCBI Taxonomy" id="4076"/>
    <lineage>
        <taxon>Eukaryota</taxon>
        <taxon>Viridiplantae</taxon>
        <taxon>Streptophyta</taxon>
        <taxon>Embryophyta</taxon>
        <taxon>Tracheophyta</taxon>
        <taxon>Spermatophyta</taxon>
        <taxon>Magnoliopsida</taxon>
        <taxon>eudicotyledons</taxon>
        <taxon>Gunneridae</taxon>
        <taxon>Pentapetalae</taxon>
        <taxon>asterids</taxon>
        <taxon>lamiids</taxon>
        <taxon>Solanales</taxon>
        <taxon>Solanaceae</taxon>
        <taxon>Solanoideae</taxon>
        <taxon>Datureae</taxon>
        <taxon>Datura</taxon>
    </lineage>
</organism>